<keyword evidence="2" id="KW-1185">Reference proteome</keyword>
<dbReference type="Pfam" id="PF14903">
    <property type="entry name" value="WG_beta_rep"/>
    <property type="match status" value="4"/>
</dbReference>
<evidence type="ECO:0000313" key="2">
    <source>
        <dbReference type="Proteomes" id="UP000306888"/>
    </source>
</evidence>
<dbReference type="InterPro" id="IPR032774">
    <property type="entry name" value="WG_beta_rep"/>
</dbReference>
<reference evidence="1 2" key="1">
    <citation type="submission" date="2019-04" db="EMBL/GenBank/DDBJ databases">
        <title>Microbes associate with the intestines of laboratory mice.</title>
        <authorList>
            <person name="Navarre W."/>
            <person name="Wong E."/>
            <person name="Huang K."/>
            <person name="Tropini C."/>
            <person name="Ng K."/>
            <person name="Yu B."/>
        </authorList>
    </citation>
    <scope>NUCLEOTIDE SEQUENCE [LARGE SCALE GENOMIC DNA]</scope>
    <source>
        <strain evidence="1 2">NM50_B9-20</strain>
    </source>
</reference>
<comment type="caution">
    <text evidence="1">The sequence shown here is derived from an EMBL/GenBank/DDBJ whole genome shotgun (WGS) entry which is preliminary data.</text>
</comment>
<gene>
    <name evidence="1" type="ORF">E5347_08735</name>
</gene>
<protein>
    <submittedName>
        <fullName evidence="1">WG repeat-containing protein</fullName>
    </submittedName>
</protein>
<dbReference type="PANTHER" id="PTHR37841:SF1">
    <property type="entry name" value="DUF3298 DOMAIN-CONTAINING PROTEIN"/>
    <property type="match status" value="1"/>
</dbReference>
<proteinExistence type="predicted"/>
<dbReference type="RefSeq" id="WP_136006493.1">
    <property type="nucleotide sequence ID" value="NZ_SRYR01000003.1"/>
</dbReference>
<dbReference type="PANTHER" id="PTHR37841">
    <property type="entry name" value="GLR2918 PROTEIN"/>
    <property type="match status" value="1"/>
</dbReference>
<dbReference type="SUPFAM" id="SSF69360">
    <property type="entry name" value="Cell wall binding repeat"/>
    <property type="match status" value="1"/>
</dbReference>
<dbReference type="Proteomes" id="UP000306888">
    <property type="component" value="Unassembled WGS sequence"/>
</dbReference>
<dbReference type="AlphaFoldDB" id="A0A4S2DJC0"/>
<dbReference type="EMBL" id="SRYR01000003">
    <property type="protein sequence ID" value="TGY42297.1"/>
    <property type="molecule type" value="Genomic_DNA"/>
</dbReference>
<dbReference type="OrthoDB" id="210273at2"/>
<name>A0A4S2DJC0_9CLOT</name>
<dbReference type="PROSITE" id="PS51257">
    <property type="entry name" value="PROKAR_LIPOPROTEIN"/>
    <property type="match status" value="1"/>
</dbReference>
<organism evidence="1 2">
    <name type="scientific">Clostridium sartagoforme</name>
    <dbReference type="NCBI Taxonomy" id="84031"/>
    <lineage>
        <taxon>Bacteria</taxon>
        <taxon>Bacillati</taxon>
        <taxon>Bacillota</taxon>
        <taxon>Clostridia</taxon>
        <taxon>Eubacteriales</taxon>
        <taxon>Clostridiaceae</taxon>
        <taxon>Clostridium</taxon>
    </lineage>
</organism>
<evidence type="ECO:0000313" key="1">
    <source>
        <dbReference type="EMBL" id="TGY42297.1"/>
    </source>
</evidence>
<sequence length="493" mass="56045">MRKIFILGLIIVAVLATGCDNKQEKDIQSSNEVTGQEMKFEPIGVYRFKDDKTGLYGYMDGDGKIIIEAKYKSAADFEYLSTGYTQAYDENETATIIDKSGKEYLPFGEYRVVSVPQYDLMFFKDDSLKYGVVNLEGERVLEALYDKIEINNEGTIIVTLNNKQGVFDKNVKIILDIVYDYIYQVEDALIVMKEDKFGLVNLKGKELVPINYEEVQIAHSIREGERQIFEVVNSEGKIGFFDSKGKQLTDFLYDKNSPGRGGLIPVLKDGKWGYIDVEGKTIIPFQFDYASSFIDGSAQVVINNERKFINKKGEFIEIEKPSYEINGEKYTIIKEDNKSKVISESGEVLIDNNYTGMSLYDDSIIAINEDMSLILDLKGNILAQSKSLIPIGLDFFIASDKEWEMNGSLIDDKGKILSDDTYVEARGYEEFNRVVVKNSDGKYSVLNEKGEKLLDIEDSASNVTIFEEDLIRVEFNLEEFKWLNIKGELLPRL</sequence>
<accession>A0A4S2DJC0</accession>